<evidence type="ECO:0000256" key="1">
    <source>
        <dbReference type="SAM" id="Phobius"/>
    </source>
</evidence>
<accession>A0A5N1J5X2</accession>
<sequence>MKGQLVAILLVAGVLVCFAAYCYAIFDWVTDYQTGVYQREHFEAFYETSALALYTLLGFRFMNKRMNSL</sequence>
<keyword evidence="1" id="KW-0812">Transmembrane</keyword>
<organism evidence="2 3">
    <name type="scientific">Larkinella humicola</name>
    <dbReference type="NCBI Taxonomy" id="2607654"/>
    <lineage>
        <taxon>Bacteria</taxon>
        <taxon>Pseudomonadati</taxon>
        <taxon>Bacteroidota</taxon>
        <taxon>Cytophagia</taxon>
        <taxon>Cytophagales</taxon>
        <taxon>Spirosomataceae</taxon>
        <taxon>Larkinella</taxon>
    </lineage>
</organism>
<reference evidence="2 3" key="1">
    <citation type="submission" date="2019-09" db="EMBL/GenBank/DDBJ databases">
        <title>Genome Sequence of Larkinella sp MA1.</title>
        <authorList>
            <person name="Srinivasan S."/>
        </authorList>
    </citation>
    <scope>NUCLEOTIDE SEQUENCE [LARGE SCALE GENOMIC DNA]</scope>
    <source>
        <strain evidence="2 3">MA1</strain>
    </source>
</reference>
<proteinExistence type="predicted"/>
<dbReference type="Proteomes" id="UP000326344">
    <property type="component" value="Unassembled WGS sequence"/>
</dbReference>
<keyword evidence="3" id="KW-1185">Reference proteome</keyword>
<dbReference type="AlphaFoldDB" id="A0A5N1J5X2"/>
<evidence type="ECO:0000313" key="2">
    <source>
        <dbReference type="EMBL" id="KAA9346316.1"/>
    </source>
</evidence>
<dbReference type="RefSeq" id="WP_150881310.1">
    <property type="nucleotide sequence ID" value="NZ_VTWS01000011.1"/>
</dbReference>
<protein>
    <submittedName>
        <fullName evidence="2">Uncharacterized protein</fullName>
    </submittedName>
</protein>
<gene>
    <name evidence="2" type="ORF">F0P93_29045</name>
</gene>
<dbReference type="EMBL" id="VTWS01000011">
    <property type="protein sequence ID" value="KAA9346316.1"/>
    <property type="molecule type" value="Genomic_DNA"/>
</dbReference>
<name>A0A5N1J5X2_9BACT</name>
<comment type="caution">
    <text evidence="2">The sequence shown here is derived from an EMBL/GenBank/DDBJ whole genome shotgun (WGS) entry which is preliminary data.</text>
</comment>
<keyword evidence="1" id="KW-1133">Transmembrane helix</keyword>
<feature type="transmembrane region" description="Helical" evidence="1">
    <location>
        <begin position="44"/>
        <end position="62"/>
    </location>
</feature>
<evidence type="ECO:0000313" key="3">
    <source>
        <dbReference type="Proteomes" id="UP000326344"/>
    </source>
</evidence>
<keyword evidence="1" id="KW-0472">Membrane</keyword>